<dbReference type="Gene3D" id="3.20.20.80">
    <property type="entry name" value="Glycosidases"/>
    <property type="match status" value="1"/>
</dbReference>
<keyword evidence="2" id="KW-0677">Repeat</keyword>
<dbReference type="InterPro" id="IPR017853">
    <property type="entry name" value="GH"/>
</dbReference>
<evidence type="ECO:0000256" key="2">
    <source>
        <dbReference type="ARBA" id="ARBA00022737"/>
    </source>
</evidence>
<evidence type="ECO:0000256" key="5">
    <source>
        <dbReference type="ARBA" id="ARBA00023295"/>
    </source>
</evidence>
<comment type="similarity">
    <text evidence="1">Belongs to the glycosyl hydrolase 10 (cellulase F) family.</text>
</comment>
<comment type="caution">
    <text evidence="10">The sequence shown here is derived from an EMBL/GenBank/DDBJ whole genome shotgun (WGS) entry which is preliminary data.</text>
</comment>
<dbReference type="Gene3D" id="2.60.120.260">
    <property type="entry name" value="Galactose-binding domain-like"/>
    <property type="match status" value="1"/>
</dbReference>
<dbReference type="Proteomes" id="UP001374579">
    <property type="component" value="Unassembled WGS sequence"/>
</dbReference>
<dbReference type="AlphaFoldDB" id="A0AAN9GG14"/>
<evidence type="ECO:0000313" key="11">
    <source>
        <dbReference type="Proteomes" id="UP001374579"/>
    </source>
</evidence>
<dbReference type="SUPFAM" id="SSF49785">
    <property type="entry name" value="Galactose-binding domain-like"/>
    <property type="match status" value="1"/>
</dbReference>
<dbReference type="PROSITE" id="PS00591">
    <property type="entry name" value="GH10_1"/>
    <property type="match status" value="1"/>
</dbReference>
<feature type="active site" description="Nucleophile" evidence="7">
    <location>
        <position position="444"/>
    </location>
</feature>
<protein>
    <recommendedName>
        <fullName evidence="9">GH10 domain-containing protein</fullName>
    </recommendedName>
</protein>
<dbReference type="InterPro" id="IPR001000">
    <property type="entry name" value="GH10_dom"/>
</dbReference>
<keyword evidence="3" id="KW-0378">Hydrolase</keyword>
<proteinExistence type="inferred from homology"/>
<dbReference type="InterPro" id="IPR003305">
    <property type="entry name" value="CenC_carb-bd"/>
</dbReference>
<keyword evidence="5" id="KW-0326">Glycosidase</keyword>
<gene>
    <name evidence="10" type="ORF">V1264_017712</name>
</gene>
<feature type="chain" id="PRO_5043005248" description="GH10 domain-containing protein" evidence="8">
    <location>
        <begin position="28"/>
        <end position="573"/>
    </location>
</feature>
<feature type="signal peptide" evidence="8">
    <location>
        <begin position="1"/>
        <end position="27"/>
    </location>
</feature>
<evidence type="ECO:0000256" key="7">
    <source>
        <dbReference type="PROSITE-ProRule" id="PRU10061"/>
    </source>
</evidence>
<dbReference type="PROSITE" id="PS51760">
    <property type="entry name" value="GH10_2"/>
    <property type="match status" value="1"/>
</dbReference>
<dbReference type="Pfam" id="PF02018">
    <property type="entry name" value="CBM_4_9"/>
    <property type="match status" value="1"/>
</dbReference>
<evidence type="ECO:0000256" key="8">
    <source>
        <dbReference type="SAM" id="SignalP"/>
    </source>
</evidence>
<sequence length="573" mass="65180">MVNRHNHWTMAMLHAAAFLCLLVSVRGDLLHSAGFESLAHWDCWSPVHCELTTTAHSGHHAVKVTGRQENWQGPSQYVSVQPGHQYHVTGYVKLLNDNGHAQSVKMTLDYHFADDTEDYATAASVSNVHVRDGWVHLTGGFTAPSKALKQTRIYFEGPQPSVTFLVDDASVTQVGGQTSWRNVTDHVIEQMRKSNIHIHVTRSQDVEQADVQIHVVQKKKSFPFGTALNVHKYNDNVANGKYRDFIHNHFNWAVPGNALKWYAIESHQGQRNFQPALDMIHRLHSRGLKVRGHNLIWSVEKYVQGWVKQLTGDTLRHAVQHHIQETMNVTRGMLEHWDVNNENLHGHWFEERLHDNNYNIEVFRIAHNADPTMKLFLNEYNVVANGEKTNAYLAQAKQVKAANVGLYGIGVQCHFGEEQNPDPDTIKARLDTLAAAGLPIWVTELDVIAQDENKRADFLEHALRALYGHPAVEGILLWGFWDQAHWRGEKASLVKGDNLELTAAGRRFLDLVENQWMTDETHVLSQSRDTFTVRGFHGDYELHVIYKGHDLTNLKKTFTLGKENLIVKLTVDV</sequence>
<feature type="domain" description="GH10" evidence="9">
    <location>
        <begin position="207"/>
        <end position="511"/>
    </location>
</feature>
<accession>A0AAN9GG14</accession>
<dbReference type="EMBL" id="JBAMIC010000007">
    <property type="protein sequence ID" value="KAK7106459.1"/>
    <property type="molecule type" value="Genomic_DNA"/>
</dbReference>
<dbReference type="Pfam" id="PF00331">
    <property type="entry name" value="Glyco_hydro_10"/>
    <property type="match status" value="1"/>
</dbReference>
<keyword evidence="8" id="KW-0732">Signal</keyword>
<keyword evidence="4" id="KW-0119">Carbohydrate metabolism</keyword>
<dbReference type="InterPro" id="IPR044846">
    <property type="entry name" value="GH10"/>
</dbReference>
<dbReference type="SUPFAM" id="SSF51445">
    <property type="entry name" value="(Trans)glycosidases"/>
    <property type="match status" value="1"/>
</dbReference>
<evidence type="ECO:0000256" key="6">
    <source>
        <dbReference type="ARBA" id="ARBA00023326"/>
    </source>
</evidence>
<evidence type="ECO:0000256" key="4">
    <source>
        <dbReference type="ARBA" id="ARBA00023277"/>
    </source>
</evidence>
<dbReference type="SMART" id="SM00633">
    <property type="entry name" value="Glyco_10"/>
    <property type="match status" value="1"/>
</dbReference>
<dbReference type="GO" id="GO:0000272">
    <property type="term" value="P:polysaccharide catabolic process"/>
    <property type="evidence" value="ECO:0007669"/>
    <property type="project" value="UniProtKB-KW"/>
</dbReference>
<dbReference type="GO" id="GO:0031176">
    <property type="term" value="F:endo-1,4-beta-xylanase activity"/>
    <property type="evidence" value="ECO:0007669"/>
    <property type="project" value="UniProtKB-ARBA"/>
</dbReference>
<dbReference type="InterPro" id="IPR031158">
    <property type="entry name" value="GH10_AS"/>
</dbReference>
<dbReference type="PANTHER" id="PTHR31490:SF1">
    <property type="entry name" value="ENDO-1,4-BETA-XYLANASE 1"/>
    <property type="match status" value="1"/>
</dbReference>
<dbReference type="PRINTS" id="PR00134">
    <property type="entry name" value="GLHYDRLASE10"/>
</dbReference>
<reference evidence="10 11" key="1">
    <citation type="submission" date="2024-02" db="EMBL/GenBank/DDBJ databases">
        <title>Chromosome-scale genome assembly of the rough periwinkle Littorina saxatilis.</title>
        <authorList>
            <person name="De Jode A."/>
            <person name="Faria R."/>
            <person name="Formenti G."/>
            <person name="Sims Y."/>
            <person name="Smith T.P."/>
            <person name="Tracey A."/>
            <person name="Wood J.M.D."/>
            <person name="Zagrodzka Z.B."/>
            <person name="Johannesson K."/>
            <person name="Butlin R.K."/>
            <person name="Leder E.H."/>
        </authorList>
    </citation>
    <scope>NUCLEOTIDE SEQUENCE [LARGE SCALE GENOMIC DNA]</scope>
    <source>
        <strain evidence="10">Snail1</strain>
        <tissue evidence="10">Muscle</tissue>
    </source>
</reference>
<name>A0AAN9GG14_9CAEN</name>
<evidence type="ECO:0000256" key="3">
    <source>
        <dbReference type="ARBA" id="ARBA00022801"/>
    </source>
</evidence>
<evidence type="ECO:0000256" key="1">
    <source>
        <dbReference type="ARBA" id="ARBA00007495"/>
    </source>
</evidence>
<evidence type="ECO:0000259" key="9">
    <source>
        <dbReference type="PROSITE" id="PS51760"/>
    </source>
</evidence>
<dbReference type="InterPro" id="IPR008979">
    <property type="entry name" value="Galactose-bd-like_sf"/>
</dbReference>
<evidence type="ECO:0000313" key="10">
    <source>
        <dbReference type="EMBL" id="KAK7106459.1"/>
    </source>
</evidence>
<keyword evidence="11" id="KW-1185">Reference proteome</keyword>
<organism evidence="10 11">
    <name type="scientific">Littorina saxatilis</name>
    <dbReference type="NCBI Taxonomy" id="31220"/>
    <lineage>
        <taxon>Eukaryota</taxon>
        <taxon>Metazoa</taxon>
        <taxon>Spiralia</taxon>
        <taxon>Lophotrochozoa</taxon>
        <taxon>Mollusca</taxon>
        <taxon>Gastropoda</taxon>
        <taxon>Caenogastropoda</taxon>
        <taxon>Littorinimorpha</taxon>
        <taxon>Littorinoidea</taxon>
        <taxon>Littorinidae</taxon>
        <taxon>Littorina</taxon>
    </lineage>
</organism>
<keyword evidence="6" id="KW-0624">Polysaccharide degradation</keyword>
<dbReference type="PANTHER" id="PTHR31490">
    <property type="entry name" value="GLYCOSYL HYDROLASE"/>
    <property type="match status" value="1"/>
</dbReference>